<keyword evidence="1" id="KW-0812">Transmembrane</keyword>
<dbReference type="HOGENOM" id="CLU_582010_0_0_1"/>
<name>B7FQK9_PHATC</name>
<evidence type="ECO:0000313" key="2">
    <source>
        <dbReference type="EMBL" id="EEC51352.1"/>
    </source>
</evidence>
<dbReference type="eggNOG" id="ENOG502SE92">
    <property type="taxonomic scope" value="Eukaryota"/>
</dbReference>
<accession>B7FQK9</accession>
<dbReference type="GeneID" id="7196871"/>
<dbReference type="Proteomes" id="UP000000759">
    <property type="component" value="Chromosome 1"/>
</dbReference>
<dbReference type="PaxDb" id="2850-Phatr43090"/>
<reference evidence="3" key="2">
    <citation type="submission" date="2008-08" db="EMBL/GenBank/DDBJ databases">
        <authorList>
            <consortium name="Diatom Consortium"/>
            <person name="Grigoriev I."/>
            <person name="Grimwood J."/>
            <person name="Kuo A."/>
            <person name="Otillar R.P."/>
            <person name="Salamov A."/>
            <person name="Detter J.C."/>
            <person name="Lindquist E."/>
            <person name="Shapiro H."/>
            <person name="Lucas S."/>
            <person name="Glavina del Rio T."/>
            <person name="Pitluck S."/>
            <person name="Rokhsar D."/>
            <person name="Bowler C."/>
        </authorList>
    </citation>
    <scope>GENOME REANNOTATION</scope>
    <source>
        <strain evidence="3">CCAP 1055/1</strain>
    </source>
</reference>
<dbReference type="RefSeq" id="XP_002176889.1">
    <property type="nucleotide sequence ID" value="XM_002176853.1"/>
</dbReference>
<gene>
    <name evidence="2" type="ORF">PHATRDRAFT_43090</name>
</gene>
<organism evidence="2 3">
    <name type="scientific">Phaeodactylum tricornutum (strain CCAP 1055/1)</name>
    <dbReference type="NCBI Taxonomy" id="556484"/>
    <lineage>
        <taxon>Eukaryota</taxon>
        <taxon>Sar</taxon>
        <taxon>Stramenopiles</taxon>
        <taxon>Ochrophyta</taxon>
        <taxon>Bacillariophyta</taxon>
        <taxon>Bacillariophyceae</taxon>
        <taxon>Bacillariophycidae</taxon>
        <taxon>Naviculales</taxon>
        <taxon>Phaeodactylaceae</taxon>
        <taxon>Phaeodactylum</taxon>
    </lineage>
</organism>
<keyword evidence="3" id="KW-1185">Reference proteome</keyword>
<dbReference type="InParanoid" id="B7FQK9"/>
<reference evidence="2 3" key="1">
    <citation type="journal article" date="2008" name="Nature">
        <title>The Phaeodactylum genome reveals the evolutionary history of diatom genomes.</title>
        <authorList>
            <person name="Bowler C."/>
            <person name="Allen A.E."/>
            <person name="Badger J.H."/>
            <person name="Grimwood J."/>
            <person name="Jabbari K."/>
            <person name="Kuo A."/>
            <person name="Maheswari U."/>
            <person name="Martens C."/>
            <person name="Maumus F."/>
            <person name="Otillar R.P."/>
            <person name="Rayko E."/>
            <person name="Salamov A."/>
            <person name="Vandepoele K."/>
            <person name="Beszteri B."/>
            <person name="Gruber A."/>
            <person name="Heijde M."/>
            <person name="Katinka M."/>
            <person name="Mock T."/>
            <person name="Valentin K."/>
            <person name="Verret F."/>
            <person name="Berges J.A."/>
            <person name="Brownlee C."/>
            <person name="Cadoret J.P."/>
            <person name="Chiovitti A."/>
            <person name="Choi C.J."/>
            <person name="Coesel S."/>
            <person name="De Martino A."/>
            <person name="Detter J.C."/>
            <person name="Durkin C."/>
            <person name="Falciatore A."/>
            <person name="Fournet J."/>
            <person name="Haruta M."/>
            <person name="Huysman M.J."/>
            <person name="Jenkins B.D."/>
            <person name="Jiroutova K."/>
            <person name="Jorgensen R.E."/>
            <person name="Joubert Y."/>
            <person name="Kaplan A."/>
            <person name="Kroger N."/>
            <person name="Kroth P.G."/>
            <person name="La Roche J."/>
            <person name="Lindquist E."/>
            <person name="Lommer M."/>
            <person name="Martin-Jezequel V."/>
            <person name="Lopez P.J."/>
            <person name="Lucas S."/>
            <person name="Mangogna M."/>
            <person name="McGinnis K."/>
            <person name="Medlin L.K."/>
            <person name="Montsant A."/>
            <person name="Oudot-Le Secq M.P."/>
            <person name="Napoli C."/>
            <person name="Obornik M."/>
            <person name="Parker M.S."/>
            <person name="Petit J.L."/>
            <person name="Porcel B.M."/>
            <person name="Poulsen N."/>
            <person name="Robison M."/>
            <person name="Rychlewski L."/>
            <person name="Rynearson T.A."/>
            <person name="Schmutz J."/>
            <person name="Shapiro H."/>
            <person name="Siaut M."/>
            <person name="Stanley M."/>
            <person name="Sussman M.R."/>
            <person name="Taylor A.R."/>
            <person name="Vardi A."/>
            <person name="von Dassow P."/>
            <person name="Vyverman W."/>
            <person name="Willis A."/>
            <person name="Wyrwicz L.S."/>
            <person name="Rokhsar D.S."/>
            <person name="Weissenbach J."/>
            <person name="Armbrust E.V."/>
            <person name="Green B.R."/>
            <person name="Van de Peer Y."/>
            <person name="Grigoriev I.V."/>
        </authorList>
    </citation>
    <scope>NUCLEOTIDE SEQUENCE [LARGE SCALE GENOMIC DNA]</scope>
    <source>
        <strain evidence="2 3">CCAP 1055/1</strain>
    </source>
</reference>
<evidence type="ECO:0000313" key="3">
    <source>
        <dbReference type="Proteomes" id="UP000000759"/>
    </source>
</evidence>
<dbReference type="PROSITE" id="PS51257">
    <property type="entry name" value="PROKAR_LIPOPROTEIN"/>
    <property type="match status" value="1"/>
</dbReference>
<keyword evidence="1" id="KW-0472">Membrane</keyword>
<proteinExistence type="predicted"/>
<feature type="transmembrane region" description="Helical" evidence="1">
    <location>
        <begin position="20"/>
        <end position="41"/>
    </location>
</feature>
<dbReference type="KEGG" id="pti:PHATRDRAFT_43090"/>
<sequence>MKRIYIPKRESKCSASLKTVLTAVMAFLFGCVVTASLVLNLKVTSLDPHQSHALINRASTPKLATHRKTELERAITLSLNNTGSDVTAGSAHGGLLHNTRILVVIVAFDFSQIPHLEEVLDGYHDIAVAGATVDVIVHATVPYPCTSGDEDGNTGNFTITIVLKPKSLRLHLVDEHRTVFYEKIDDYDLFIYTEDDIRVTPTTVDTYLYETLKIQRIVEQNPKPAYAASDFNVGIVRYEYNYPPNVLMDDKTRHATQNVTRVYWEHSGFQRPVVPNAAMSVPQDILTVHGYITMTNHHQGMFMATRALLKAWSEREHCAFDRIRDRPGKGSQPTEGTQRVWMSSQMLYGRRHCNVFKREYQQ</sequence>
<dbReference type="AlphaFoldDB" id="B7FQK9"/>
<evidence type="ECO:0000256" key="1">
    <source>
        <dbReference type="SAM" id="Phobius"/>
    </source>
</evidence>
<protein>
    <submittedName>
        <fullName evidence="2">Uncharacterized protein</fullName>
    </submittedName>
</protein>
<keyword evidence="1" id="KW-1133">Transmembrane helix</keyword>
<dbReference type="EMBL" id="CM000605">
    <property type="protein sequence ID" value="EEC51352.1"/>
    <property type="molecule type" value="Genomic_DNA"/>
</dbReference>
<dbReference type="OrthoDB" id="39955at2759"/>